<feature type="compositionally biased region" description="Basic and acidic residues" evidence="1">
    <location>
        <begin position="14"/>
        <end position="23"/>
    </location>
</feature>
<reference evidence="2" key="1">
    <citation type="submission" date="2021-11" db="EMBL/GenBank/DDBJ databases">
        <authorList>
            <person name="Islam A."/>
            <person name="Islam S."/>
            <person name="Flora M.S."/>
            <person name="Rahman M."/>
            <person name="Ziaur R.M."/>
            <person name="Epstein J.H."/>
            <person name="Hassan M."/>
            <person name="Klassen M."/>
            <person name="Woodard K."/>
            <person name="Webb A."/>
            <person name="Webby R.J."/>
            <person name="El Zowalaty M.E."/>
        </authorList>
    </citation>
    <scope>NUCLEOTIDE SEQUENCE</scope>
    <source>
        <strain evidence="2">Pbs3</strain>
    </source>
</reference>
<organism evidence="2 3">
    <name type="scientific">Peronospora belbahrii</name>
    <dbReference type="NCBI Taxonomy" id="622444"/>
    <lineage>
        <taxon>Eukaryota</taxon>
        <taxon>Sar</taxon>
        <taxon>Stramenopiles</taxon>
        <taxon>Oomycota</taxon>
        <taxon>Peronosporomycetes</taxon>
        <taxon>Peronosporales</taxon>
        <taxon>Peronosporaceae</taxon>
        <taxon>Peronospora</taxon>
    </lineage>
</organism>
<protein>
    <submittedName>
        <fullName evidence="2">Uncharacterized protein</fullName>
    </submittedName>
</protein>
<comment type="caution">
    <text evidence="2">The sequence shown here is derived from an EMBL/GenBank/DDBJ whole genome shotgun (WGS) entry which is preliminary data.</text>
</comment>
<proteinExistence type="predicted"/>
<evidence type="ECO:0000313" key="2">
    <source>
        <dbReference type="EMBL" id="CAH0474299.1"/>
    </source>
</evidence>
<gene>
    <name evidence="2" type="ORF">PBS003_LOCUS1157</name>
</gene>
<dbReference type="EMBL" id="CAKKTJ010000103">
    <property type="protein sequence ID" value="CAH0474299.1"/>
    <property type="molecule type" value="Genomic_DNA"/>
</dbReference>
<name>A0AAU9KPI3_9STRA</name>
<evidence type="ECO:0000256" key="1">
    <source>
        <dbReference type="SAM" id="MobiDB-lite"/>
    </source>
</evidence>
<evidence type="ECO:0000313" key="3">
    <source>
        <dbReference type="Proteomes" id="UP001160483"/>
    </source>
</evidence>
<sequence length="275" mass="31839">MSFRKTDIISENHLRAGFDDGKDKRHLSRTNDQEPDTNQPLTNSEDRGYLSSLVTPVKSVVTEVFGDIPKVVEHMKALLVLCANQIRVNEGFHHHNLKITNAEDDFFGHKTYREWANDVLTMFQGDHVVAQYAIILTLTNEHFHADMGVRSMLEKAITLYPIKRELVDLEDAQIKYWADKDMLPSNVFKWLNFNKDNVLDRRLLAQWTAFLTHRHENSLDKDLVDDEKVYEMLIKEMAKMYKTSDLVDIIVKAEKKEPQSTHLEDDCLGLRIGAV</sequence>
<dbReference type="Proteomes" id="UP001160483">
    <property type="component" value="Unassembled WGS sequence"/>
</dbReference>
<dbReference type="AlphaFoldDB" id="A0AAU9KPI3"/>
<feature type="region of interest" description="Disordered" evidence="1">
    <location>
        <begin position="14"/>
        <end position="47"/>
    </location>
</feature>
<accession>A0AAU9KPI3</accession>